<feature type="transmembrane region" description="Helical" evidence="17">
    <location>
        <begin position="20"/>
        <end position="39"/>
    </location>
</feature>
<evidence type="ECO:0000256" key="16">
    <source>
        <dbReference type="ARBA" id="ARBA00049397"/>
    </source>
</evidence>
<gene>
    <name evidence="19" type="ORF">BpHYR1_049331</name>
</gene>
<dbReference type="OrthoDB" id="5788137at2759"/>
<name>A0A3M7SEA4_BRAPC</name>
<feature type="transmembrane region" description="Helical" evidence="17">
    <location>
        <begin position="152"/>
        <end position="172"/>
    </location>
</feature>
<dbReference type="EC" id="1.3.1.22" evidence="17"/>
<dbReference type="InterPro" id="IPR016636">
    <property type="entry name" value="3-oxo-5-alpha-steroid_4-DH"/>
</dbReference>
<evidence type="ECO:0000256" key="10">
    <source>
        <dbReference type="ARBA" id="ARBA00023002"/>
    </source>
</evidence>
<organism evidence="19 20">
    <name type="scientific">Brachionus plicatilis</name>
    <name type="common">Marine rotifer</name>
    <name type="synonym">Brachionus muelleri</name>
    <dbReference type="NCBI Taxonomy" id="10195"/>
    <lineage>
        <taxon>Eukaryota</taxon>
        <taxon>Metazoa</taxon>
        <taxon>Spiralia</taxon>
        <taxon>Gnathifera</taxon>
        <taxon>Rotifera</taxon>
        <taxon>Eurotatoria</taxon>
        <taxon>Monogononta</taxon>
        <taxon>Pseudotrocha</taxon>
        <taxon>Ploima</taxon>
        <taxon>Brachionidae</taxon>
        <taxon>Brachionus</taxon>
    </lineage>
</organism>
<evidence type="ECO:0000256" key="14">
    <source>
        <dbReference type="ARBA" id="ARBA00048292"/>
    </source>
</evidence>
<dbReference type="STRING" id="10195.A0A3M7SEA4"/>
<evidence type="ECO:0000256" key="11">
    <source>
        <dbReference type="ARBA" id="ARBA00023098"/>
    </source>
</evidence>
<dbReference type="PROSITE" id="PS50244">
    <property type="entry name" value="S5A_REDUCTASE"/>
    <property type="match status" value="1"/>
</dbReference>
<dbReference type="PIRSF" id="PIRSF015596">
    <property type="entry name" value="5_alpha-SR2"/>
    <property type="match status" value="1"/>
</dbReference>
<dbReference type="AlphaFoldDB" id="A0A3M7SEA4"/>
<evidence type="ECO:0000256" key="17">
    <source>
        <dbReference type="PIRNR" id="PIRNR015596"/>
    </source>
</evidence>
<dbReference type="GO" id="GO:0030154">
    <property type="term" value="P:cell differentiation"/>
    <property type="evidence" value="ECO:0007669"/>
    <property type="project" value="UniProtKB-KW"/>
</dbReference>
<keyword evidence="4 17" id="KW-0812">Transmembrane</keyword>
<dbReference type="Pfam" id="PF02544">
    <property type="entry name" value="Steroid_dh"/>
    <property type="match status" value="1"/>
</dbReference>
<dbReference type="Gene3D" id="1.20.120.1630">
    <property type="match status" value="1"/>
</dbReference>
<evidence type="ECO:0000313" key="20">
    <source>
        <dbReference type="Proteomes" id="UP000276133"/>
    </source>
</evidence>
<evidence type="ECO:0000256" key="13">
    <source>
        <dbReference type="ARBA" id="ARBA00037789"/>
    </source>
</evidence>
<comment type="catalytic activity">
    <reaction evidence="14">
        <text>5alpha-pregnane-3,20-dione + NADP(+) = progesterone + NADPH + H(+)</text>
        <dbReference type="Rhea" id="RHEA:21952"/>
        <dbReference type="ChEBI" id="CHEBI:15378"/>
        <dbReference type="ChEBI" id="CHEBI:17026"/>
        <dbReference type="ChEBI" id="CHEBI:28952"/>
        <dbReference type="ChEBI" id="CHEBI:57783"/>
        <dbReference type="ChEBI" id="CHEBI:58349"/>
        <dbReference type="EC" id="1.3.1.22"/>
    </reaction>
    <physiologicalReaction direction="right-to-left" evidence="14">
        <dbReference type="Rhea" id="RHEA:21954"/>
    </physiologicalReaction>
</comment>
<dbReference type="GO" id="GO:0005789">
    <property type="term" value="C:endoplasmic reticulum membrane"/>
    <property type="evidence" value="ECO:0007669"/>
    <property type="project" value="UniProtKB-SubCell"/>
</dbReference>
<evidence type="ECO:0000256" key="2">
    <source>
        <dbReference type="ARBA" id="ARBA00004477"/>
    </source>
</evidence>
<reference evidence="19 20" key="1">
    <citation type="journal article" date="2018" name="Sci. Rep.">
        <title>Genomic signatures of local adaptation to the degree of environmental predictability in rotifers.</title>
        <authorList>
            <person name="Franch-Gras L."/>
            <person name="Hahn C."/>
            <person name="Garcia-Roger E.M."/>
            <person name="Carmona M.J."/>
            <person name="Serra M."/>
            <person name="Gomez A."/>
        </authorList>
    </citation>
    <scope>NUCLEOTIDE SEQUENCE [LARGE SCALE GENOMIC DNA]</scope>
    <source>
        <strain evidence="19">HYR1</strain>
    </source>
</reference>
<comment type="catalytic activity">
    <reaction evidence="15">
        <text>androst-4-ene-3,17-dione + NADPH + H(+) = 5alpha-androstan-3,17-dione + NADP(+)</text>
        <dbReference type="Rhea" id="RHEA:50816"/>
        <dbReference type="ChEBI" id="CHEBI:15378"/>
        <dbReference type="ChEBI" id="CHEBI:15994"/>
        <dbReference type="ChEBI" id="CHEBI:16422"/>
        <dbReference type="ChEBI" id="CHEBI:57783"/>
        <dbReference type="ChEBI" id="CHEBI:58349"/>
    </reaction>
    <physiologicalReaction direction="left-to-right" evidence="15">
        <dbReference type="Rhea" id="RHEA:50817"/>
    </physiologicalReaction>
</comment>
<keyword evidence="7" id="KW-0492">Microsome</keyword>
<dbReference type="FunFam" id="1.20.120.1630:FF:000014">
    <property type="entry name" value="Steroid 5-alpha reductase, putative"/>
    <property type="match status" value="1"/>
</dbReference>
<accession>A0A3M7SEA4</accession>
<comment type="function">
    <text evidence="13">Converts testosterone into 5-alpha-dihydrotestosterone and progesterone or corticosterone into their corresponding 5-alpha-3-oxosteroids. It plays a central role in sexual differentiation and androgen physiology.</text>
</comment>
<evidence type="ECO:0000256" key="15">
    <source>
        <dbReference type="ARBA" id="ARBA00049166"/>
    </source>
</evidence>
<evidence type="ECO:0000256" key="7">
    <source>
        <dbReference type="ARBA" id="ARBA00022848"/>
    </source>
</evidence>
<proteinExistence type="inferred from homology"/>
<evidence type="ECO:0000256" key="4">
    <source>
        <dbReference type="ARBA" id="ARBA00022692"/>
    </source>
</evidence>
<evidence type="ECO:0000256" key="8">
    <source>
        <dbReference type="ARBA" id="ARBA00022857"/>
    </source>
</evidence>
<comment type="similarity">
    <text evidence="3 17">Belongs to the steroid 5-alpha reductase family.</text>
</comment>
<keyword evidence="8" id="KW-0521">NADP</keyword>
<comment type="catalytic activity">
    <reaction evidence="17">
        <text>a 3-oxo-5alpha-steroid + NADP(+) = a 3-oxo-Delta(4)-steroid + NADPH + H(+)</text>
        <dbReference type="Rhea" id="RHEA:54384"/>
        <dbReference type="ChEBI" id="CHEBI:13601"/>
        <dbReference type="ChEBI" id="CHEBI:15378"/>
        <dbReference type="ChEBI" id="CHEBI:47909"/>
        <dbReference type="ChEBI" id="CHEBI:57783"/>
        <dbReference type="ChEBI" id="CHEBI:58349"/>
        <dbReference type="EC" id="1.3.1.22"/>
    </reaction>
</comment>
<keyword evidence="10 19" id="KW-0560">Oxidoreductase</keyword>
<keyword evidence="12 17" id="KW-0472">Membrane</keyword>
<dbReference type="GO" id="GO:0047751">
    <property type="term" value="F:3-oxo-5-alpha-steroid 4-dehydrogenase (NADP+) activity"/>
    <property type="evidence" value="ECO:0007669"/>
    <property type="project" value="UniProtKB-EC"/>
</dbReference>
<comment type="caution">
    <text evidence="19">The sequence shown here is derived from an EMBL/GenBank/DDBJ whole genome shotgun (WGS) entry which is preliminary data.</text>
</comment>
<dbReference type="GO" id="GO:0006702">
    <property type="term" value="P:androgen biosynthetic process"/>
    <property type="evidence" value="ECO:0007669"/>
    <property type="project" value="UniProtKB-ARBA"/>
</dbReference>
<comment type="subcellular location">
    <subcellularLocation>
        <location evidence="2">Endoplasmic reticulum membrane</location>
        <topology evidence="2">Multi-pass membrane protein</topology>
    </subcellularLocation>
    <subcellularLocation>
        <location evidence="1">Microsome membrane</location>
        <topology evidence="1">Multi-pass membrane protein</topology>
    </subcellularLocation>
</comment>
<feature type="domain" description="3-oxo-5-alpha-steroid 4-dehydrogenase C-terminal" evidence="18">
    <location>
        <begin position="126"/>
        <end position="266"/>
    </location>
</feature>
<dbReference type="InterPro" id="IPR039357">
    <property type="entry name" value="SRD5A/TECR"/>
</dbReference>
<dbReference type="Proteomes" id="UP000276133">
    <property type="component" value="Unassembled WGS sequence"/>
</dbReference>
<sequence>MIGDALHLIKAYWNELWEYWTPVIMISIGIIVFVLEAFVGMKAEYGRYNKKKSGLPAPIAWLIQECPAFFVPLFLIFYNGVKFFDSSNSINTNLVLLMLFMMHYFNRSFIYTTRIRSKNVVNYLENFLAFVFCFVNGYQIGHYHSRILKSDFFEWNFMLGVAIFFTGFYINIDSDNRLIKLRKESNGTGYKIPKGGMFEYVSAANYFGECLEWFGFAIASWSLPGLAFAWFTLANTGPRGYHHHLFYKEKFGSDYPKNRKALIPFLI</sequence>
<evidence type="ECO:0000313" key="19">
    <source>
        <dbReference type="EMBL" id="RNA34143.1"/>
    </source>
</evidence>
<evidence type="ECO:0000256" key="5">
    <source>
        <dbReference type="ARBA" id="ARBA00022782"/>
    </source>
</evidence>
<feature type="transmembrane region" description="Helical" evidence="17">
    <location>
        <begin position="121"/>
        <end position="140"/>
    </location>
</feature>
<protein>
    <recommendedName>
        <fullName evidence="17">3-oxo-5alpha-steroid 4-dehydrogenase (NADP(+))</fullName>
        <ecNumber evidence="17">1.3.1.22</ecNumber>
    </recommendedName>
</protein>
<evidence type="ECO:0000256" key="1">
    <source>
        <dbReference type="ARBA" id="ARBA00004154"/>
    </source>
</evidence>
<dbReference type="PANTHER" id="PTHR10556:SF57">
    <property type="entry name" value="3-OXO-5-ALPHA-STEROID 4-DEHYDROGENASE 1"/>
    <property type="match status" value="1"/>
</dbReference>
<keyword evidence="9 17" id="KW-1133">Transmembrane helix</keyword>
<keyword evidence="6" id="KW-0256">Endoplasmic reticulum</keyword>
<keyword evidence="11" id="KW-0443">Lipid metabolism</keyword>
<evidence type="ECO:0000256" key="6">
    <source>
        <dbReference type="ARBA" id="ARBA00022824"/>
    </source>
</evidence>
<dbReference type="InterPro" id="IPR001104">
    <property type="entry name" value="3-oxo-5_a-steroid_4-DH_C"/>
</dbReference>
<evidence type="ECO:0000256" key="9">
    <source>
        <dbReference type="ARBA" id="ARBA00022989"/>
    </source>
</evidence>
<evidence type="ECO:0000256" key="12">
    <source>
        <dbReference type="ARBA" id="ARBA00023136"/>
    </source>
</evidence>
<dbReference type="EMBL" id="REGN01001519">
    <property type="protein sequence ID" value="RNA34143.1"/>
    <property type="molecule type" value="Genomic_DNA"/>
</dbReference>
<evidence type="ECO:0000259" key="18">
    <source>
        <dbReference type="Pfam" id="PF02544"/>
    </source>
</evidence>
<keyword evidence="20" id="KW-1185">Reference proteome</keyword>
<evidence type="ECO:0000256" key="3">
    <source>
        <dbReference type="ARBA" id="ARBA00007742"/>
    </source>
</evidence>
<feature type="transmembrane region" description="Helical" evidence="17">
    <location>
        <begin position="90"/>
        <end position="109"/>
    </location>
</feature>
<comment type="catalytic activity">
    <reaction evidence="16">
        <text>17beta-hydroxy-5alpha-androstan-3-one + NADP(+) = testosterone + NADPH + H(+)</text>
        <dbReference type="Rhea" id="RHEA:50820"/>
        <dbReference type="ChEBI" id="CHEBI:15378"/>
        <dbReference type="ChEBI" id="CHEBI:16330"/>
        <dbReference type="ChEBI" id="CHEBI:17347"/>
        <dbReference type="ChEBI" id="CHEBI:57783"/>
        <dbReference type="ChEBI" id="CHEBI:58349"/>
        <dbReference type="EC" id="1.3.1.22"/>
    </reaction>
    <physiologicalReaction direction="right-to-left" evidence="16">
        <dbReference type="Rhea" id="RHEA:50822"/>
    </physiologicalReaction>
</comment>
<dbReference type="PANTHER" id="PTHR10556">
    <property type="entry name" value="3-OXO-5-ALPHA-STEROID 4-DEHYDROGENASE"/>
    <property type="match status" value="1"/>
</dbReference>
<keyword evidence="5" id="KW-0221">Differentiation</keyword>
<feature type="transmembrane region" description="Helical" evidence="17">
    <location>
        <begin position="59"/>
        <end position="78"/>
    </location>
</feature>